<feature type="signal peptide" evidence="1">
    <location>
        <begin position="1"/>
        <end position="25"/>
    </location>
</feature>
<protein>
    <recommendedName>
        <fullName evidence="4">Type IV secretion system protein VirB6</fullName>
    </recommendedName>
</protein>
<dbReference type="Proteomes" id="UP000249260">
    <property type="component" value="Unassembled WGS sequence"/>
</dbReference>
<dbReference type="RefSeq" id="WP_112881269.1">
    <property type="nucleotide sequence ID" value="NZ_QLUW01000001.1"/>
</dbReference>
<dbReference type="OrthoDB" id="2083243at2"/>
<sequence length="149" mass="16431">MRIWSTKILAALALLLFILALPAAASAGAIDEGGAMQRPVQAFDVVAGKVVKSVPNSAEFQGYAKTWLNSVTGLSPRLQAEDKCGYVFRIPLDEPTAVKAGEIQIMTQDVFLFYCPKKPQLLLVFDENRKPYLLQFKANIKPFLKAMDL</sequence>
<evidence type="ECO:0000313" key="3">
    <source>
        <dbReference type="Proteomes" id="UP000249260"/>
    </source>
</evidence>
<reference evidence="2 3" key="1">
    <citation type="submission" date="2018-06" db="EMBL/GenBank/DDBJ databases">
        <title>Paenibacillus montanisoli sp. nov., isolated from mountain area soil.</title>
        <authorList>
            <person name="Wu M."/>
        </authorList>
    </citation>
    <scope>NUCLEOTIDE SEQUENCE [LARGE SCALE GENOMIC DNA]</scope>
    <source>
        <strain evidence="2 3">RA17</strain>
    </source>
</reference>
<organism evidence="2 3">
    <name type="scientific">Paenibacillus montanisoli</name>
    <dbReference type="NCBI Taxonomy" id="2081970"/>
    <lineage>
        <taxon>Bacteria</taxon>
        <taxon>Bacillati</taxon>
        <taxon>Bacillota</taxon>
        <taxon>Bacilli</taxon>
        <taxon>Bacillales</taxon>
        <taxon>Paenibacillaceae</taxon>
        <taxon>Paenibacillus</taxon>
    </lineage>
</organism>
<evidence type="ECO:0000256" key="1">
    <source>
        <dbReference type="SAM" id="SignalP"/>
    </source>
</evidence>
<dbReference type="EMBL" id="QLUW01000001">
    <property type="protein sequence ID" value="RAP78145.1"/>
    <property type="molecule type" value="Genomic_DNA"/>
</dbReference>
<proteinExistence type="predicted"/>
<feature type="chain" id="PRO_5039427883" description="Type IV secretion system protein VirB6" evidence="1">
    <location>
        <begin position="26"/>
        <end position="149"/>
    </location>
</feature>
<keyword evidence="3" id="KW-1185">Reference proteome</keyword>
<evidence type="ECO:0008006" key="4">
    <source>
        <dbReference type="Google" id="ProtNLM"/>
    </source>
</evidence>
<name>A0A328UB58_9BACL</name>
<dbReference type="AlphaFoldDB" id="A0A328UB58"/>
<accession>A0A328UB58</accession>
<evidence type="ECO:0000313" key="2">
    <source>
        <dbReference type="EMBL" id="RAP78145.1"/>
    </source>
</evidence>
<comment type="caution">
    <text evidence="2">The sequence shown here is derived from an EMBL/GenBank/DDBJ whole genome shotgun (WGS) entry which is preliminary data.</text>
</comment>
<gene>
    <name evidence="2" type="ORF">DL346_06835</name>
</gene>
<keyword evidence="1" id="KW-0732">Signal</keyword>